<name>A0ABT6MIY6_9NOCA</name>
<gene>
    <name evidence="2" type="ORF">M2280_005012</name>
</gene>
<feature type="region of interest" description="Disordered" evidence="1">
    <location>
        <begin position="1"/>
        <end position="24"/>
    </location>
</feature>
<accession>A0ABT6MIY6</accession>
<sequence length="72" mass="7683">MPSRTSLNGYYSNTESANQSATHHNSVIESKAGCLADVKSRAYRISAGMTCGENLTTSDFCLALPPGHVHEP</sequence>
<dbReference type="EMBL" id="JARXVC010000016">
    <property type="protein sequence ID" value="MDH6283761.1"/>
    <property type="molecule type" value="Genomic_DNA"/>
</dbReference>
<reference evidence="2 3" key="1">
    <citation type="submission" date="2023-04" db="EMBL/GenBank/DDBJ databases">
        <title>Forest soil microbial communities from Buena Vista Peninsula, Colon Province, Panama.</title>
        <authorList>
            <person name="Bouskill N."/>
        </authorList>
    </citation>
    <scope>NUCLEOTIDE SEQUENCE [LARGE SCALE GENOMIC DNA]</scope>
    <source>
        <strain evidence="2 3">CFH S0262</strain>
    </source>
</reference>
<keyword evidence="3" id="KW-1185">Reference proteome</keyword>
<protein>
    <submittedName>
        <fullName evidence="2">Uncharacterized protein</fullName>
    </submittedName>
</protein>
<comment type="caution">
    <text evidence="2">The sequence shown here is derived from an EMBL/GenBank/DDBJ whole genome shotgun (WGS) entry which is preliminary data.</text>
</comment>
<evidence type="ECO:0000313" key="2">
    <source>
        <dbReference type="EMBL" id="MDH6283761.1"/>
    </source>
</evidence>
<organism evidence="2 3">
    <name type="scientific">Prescottella agglutinans</name>
    <dbReference type="NCBI Taxonomy" id="1644129"/>
    <lineage>
        <taxon>Bacteria</taxon>
        <taxon>Bacillati</taxon>
        <taxon>Actinomycetota</taxon>
        <taxon>Actinomycetes</taxon>
        <taxon>Mycobacteriales</taxon>
        <taxon>Nocardiaceae</taxon>
        <taxon>Prescottella</taxon>
    </lineage>
</organism>
<evidence type="ECO:0000256" key="1">
    <source>
        <dbReference type="SAM" id="MobiDB-lite"/>
    </source>
</evidence>
<dbReference type="Proteomes" id="UP001160334">
    <property type="component" value="Unassembled WGS sequence"/>
</dbReference>
<evidence type="ECO:0000313" key="3">
    <source>
        <dbReference type="Proteomes" id="UP001160334"/>
    </source>
</evidence>
<proteinExistence type="predicted"/>